<dbReference type="AlphaFoldDB" id="A0A3E4VTW6"/>
<dbReference type="InterPro" id="IPR006860">
    <property type="entry name" value="FecR"/>
</dbReference>
<evidence type="ECO:0000313" key="4">
    <source>
        <dbReference type="EMBL" id="RGK49977.1"/>
    </source>
</evidence>
<evidence type="ECO:0000313" key="6">
    <source>
        <dbReference type="Proteomes" id="UP000260780"/>
    </source>
</evidence>
<dbReference type="EMBL" id="QSQT01000056">
    <property type="protein sequence ID" value="RGK49977.1"/>
    <property type="molecule type" value="Genomic_DNA"/>
</dbReference>
<sequence>MKQENQKSSEELKQKLDSLFENYKNPDFDNSSIVEKTLVKIRRERIRHRVHLLWVSSFSLAASVFIGFVIHYLLGLSSDLTDTDIRQLANSMPANECEEVILVTPKERLQLSKNAFVQYDAQGKMQVNGEETIKEEYSDKELEYSQLIVPAGKRVRLQLADGTHLMLNSMSRVVYPQRFDEKERRIYAEGEIYLEVAPDKARPFIVESSDFDLKVLGTKFNISTYDALKETQIVLVEGSVEVTGTDKHKAVLKPNELLSLEEGKIVDCRSVDVADYISWTKGWIHFKGDDLSEVISRLQIYYGVSISCDKSLSNERIYGKLELKENLDDMLYNIQQIIPFKIHSSAEGGIELIK</sequence>
<dbReference type="Gene3D" id="2.60.120.1440">
    <property type="match status" value="1"/>
</dbReference>
<name>A0A3E4VTW6_9BACT</name>
<evidence type="ECO:0000313" key="5">
    <source>
        <dbReference type="EMBL" id="RGM33364.1"/>
    </source>
</evidence>
<dbReference type="FunFam" id="2.60.120.1440:FF:000001">
    <property type="entry name" value="Putative anti-sigma factor"/>
    <property type="match status" value="1"/>
</dbReference>
<feature type="transmembrane region" description="Helical" evidence="1">
    <location>
        <begin position="52"/>
        <end position="74"/>
    </location>
</feature>
<evidence type="ECO:0000259" key="2">
    <source>
        <dbReference type="Pfam" id="PF04773"/>
    </source>
</evidence>
<comment type="caution">
    <text evidence="5">The sequence shown here is derived from an EMBL/GenBank/DDBJ whole genome shotgun (WGS) entry which is preliminary data.</text>
</comment>
<evidence type="ECO:0000259" key="3">
    <source>
        <dbReference type="Pfam" id="PF16344"/>
    </source>
</evidence>
<dbReference type="PANTHER" id="PTHR30273">
    <property type="entry name" value="PERIPLASMIC SIGNAL SENSOR AND SIGMA FACTOR ACTIVATOR FECR-RELATED"/>
    <property type="match status" value="1"/>
</dbReference>
<dbReference type="InterPro" id="IPR032508">
    <property type="entry name" value="FecR_C"/>
</dbReference>
<gene>
    <name evidence="5" type="ORF">DXC17_18045</name>
    <name evidence="4" type="ORF">DXD04_16360</name>
</gene>
<dbReference type="Pfam" id="PF04773">
    <property type="entry name" value="FecR"/>
    <property type="match status" value="1"/>
</dbReference>
<organism evidence="5 6">
    <name type="scientific">Phocaeicola plebeius</name>
    <dbReference type="NCBI Taxonomy" id="310297"/>
    <lineage>
        <taxon>Bacteria</taxon>
        <taxon>Pseudomonadati</taxon>
        <taxon>Bacteroidota</taxon>
        <taxon>Bacteroidia</taxon>
        <taxon>Bacteroidales</taxon>
        <taxon>Bacteroidaceae</taxon>
        <taxon>Phocaeicola</taxon>
    </lineage>
</organism>
<reference evidence="6 7" key="1">
    <citation type="submission" date="2018-08" db="EMBL/GenBank/DDBJ databases">
        <title>A genome reference for cultivated species of the human gut microbiota.</title>
        <authorList>
            <person name="Zou Y."/>
            <person name="Xue W."/>
            <person name="Luo G."/>
        </authorList>
    </citation>
    <scope>NUCLEOTIDE SEQUENCE [LARGE SCALE GENOMIC DNA]</scope>
    <source>
        <strain evidence="5 6">OM08-14</strain>
        <strain evidence="4 7">TF10-3AC</strain>
    </source>
</reference>
<feature type="domain" description="FecR protein" evidence="2">
    <location>
        <begin position="149"/>
        <end position="241"/>
    </location>
</feature>
<feature type="domain" description="Protein FecR C-terminal" evidence="3">
    <location>
        <begin position="284"/>
        <end position="343"/>
    </location>
</feature>
<keyword evidence="1" id="KW-0472">Membrane</keyword>
<keyword evidence="1" id="KW-1133">Transmembrane helix</keyword>
<keyword evidence="7" id="KW-1185">Reference proteome</keyword>
<accession>A0A3E4VTW6</accession>
<dbReference type="Gene3D" id="3.55.50.30">
    <property type="match status" value="1"/>
</dbReference>
<evidence type="ECO:0000256" key="1">
    <source>
        <dbReference type="SAM" id="Phobius"/>
    </source>
</evidence>
<dbReference type="GO" id="GO:0016989">
    <property type="term" value="F:sigma factor antagonist activity"/>
    <property type="evidence" value="ECO:0007669"/>
    <property type="project" value="TreeGrafter"/>
</dbReference>
<dbReference type="Proteomes" id="UP000260862">
    <property type="component" value="Unassembled WGS sequence"/>
</dbReference>
<dbReference type="PANTHER" id="PTHR30273:SF2">
    <property type="entry name" value="PROTEIN FECR"/>
    <property type="match status" value="1"/>
</dbReference>
<protein>
    <submittedName>
        <fullName evidence="5">DUF4974 domain-containing protein</fullName>
    </submittedName>
</protein>
<dbReference type="Pfam" id="PF16344">
    <property type="entry name" value="FecR_C"/>
    <property type="match status" value="1"/>
</dbReference>
<dbReference type="Proteomes" id="UP000260780">
    <property type="component" value="Unassembled WGS sequence"/>
</dbReference>
<proteinExistence type="predicted"/>
<dbReference type="RefSeq" id="WP_117674190.1">
    <property type="nucleotide sequence ID" value="NZ_CABOGR010000056.1"/>
</dbReference>
<dbReference type="InterPro" id="IPR012373">
    <property type="entry name" value="Ferrdict_sens_TM"/>
</dbReference>
<keyword evidence="1" id="KW-0812">Transmembrane</keyword>
<evidence type="ECO:0000313" key="7">
    <source>
        <dbReference type="Proteomes" id="UP000260862"/>
    </source>
</evidence>
<dbReference type="EMBL" id="QSTF01000099">
    <property type="protein sequence ID" value="RGM33364.1"/>
    <property type="molecule type" value="Genomic_DNA"/>
</dbReference>